<keyword evidence="1" id="KW-0658">Purine biosynthesis</keyword>
<dbReference type="PIRSF" id="PIRSF001338">
    <property type="entry name" value="AIR_carboxylase"/>
    <property type="match status" value="1"/>
</dbReference>
<dbReference type="Pfam" id="PF00731">
    <property type="entry name" value="AIRC"/>
    <property type="match status" value="1"/>
</dbReference>
<evidence type="ECO:0000259" key="4">
    <source>
        <dbReference type="SMART" id="SM01001"/>
    </source>
</evidence>
<dbReference type="InterPro" id="IPR000031">
    <property type="entry name" value="PurE_dom"/>
</dbReference>
<name>A0A381VL34_9ZZZZ</name>
<reference evidence="5" key="1">
    <citation type="submission" date="2018-05" db="EMBL/GenBank/DDBJ databases">
        <authorList>
            <person name="Lanie J.A."/>
            <person name="Ng W.-L."/>
            <person name="Kazmierczak K.M."/>
            <person name="Andrzejewski T.M."/>
            <person name="Davidsen T.M."/>
            <person name="Wayne K.J."/>
            <person name="Tettelin H."/>
            <person name="Glass J.I."/>
            <person name="Rusch D."/>
            <person name="Podicherti R."/>
            <person name="Tsui H.-C.T."/>
            <person name="Winkler M.E."/>
        </authorList>
    </citation>
    <scope>NUCLEOTIDE SEQUENCE</scope>
</reference>
<evidence type="ECO:0000256" key="2">
    <source>
        <dbReference type="ARBA" id="ARBA00023235"/>
    </source>
</evidence>
<dbReference type="AlphaFoldDB" id="A0A381VL34"/>
<accession>A0A381VL34</accession>
<dbReference type="PANTHER" id="PTHR23046">
    <property type="entry name" value="PHOSPHORIBOSYLAMINOIMIDAZOLE CARBOXYLASE CATALYTIC SUBUNIT"/>
    <property type="match status" value="1"/>
</dbReference>
<protein>
    <recommendedName>
        <fullName evidence="4">PurE domain-containing protein</fullName>
    </recommendedName>
</protein>
<feature type="domain" description="PurE" evidence="4">
    <location>
        <begin position="3"/>
        <end position="154"/>
    </location>
</feature>
<sequence>MNIDVAIIMGSKSDWDIMSHSANILTQFNIAHESKVISAHRTPALLDEYCSEAQQKGVKIFITGAGLAAALPGVVAAKTTLPVIGVPLEASSLEGMDALLSIVQMPPGIPVGTMTIGKAGAINAALYAAAILALQDENIREKIQSYRDEQAQKIIDTNLE</sequence>
<dbReference type="InterPro" id="IPR024694">
    <property type="entry name" value="PurE_prokaryotes"/>
</dbReference>
<evidence type="ECO:0000256" key="1">
    <source>
        <dbReference type="ARBA" id="ARBA00022755"/>
    </source>
</evidence>
<proteinExistence type="inferred from homology"/>
<dbReference type="NCBIfam" id="TIGR01162">
    <property type="entry name" value="purE"/>
    <property type="match status" value="1"/>
</dbReference>
<organism evidence="5">
    <name type="scientific">marine metagenome</name>
    <dbReference type="NCBI Taxonomy" id="408172"/>
    <lineage>
        <taxon>unclassified sequences</taxon>
        <taxon>metagenomes</taxon>
        <taxon>ecological metagenomes</taxon>
    </lineage>
</organism>
<comment type="pathway">
    <text evidence="3">Purine metabolism.</text>
</comment>
<gene>
    <name evidence="5" type="ORF">METZ01_LOCUS93899</name>
</gene>
<dbReference type="PANTHER" id="PTHR23046:SF2">
    <property type="entry name" value="PHOSPHORIBOSYLAMINOIMIDAZOLE CARBOXYLASE"/>
    <property type="match status" value="1"/>
</dbReference>
<dbReference type="EMBL" id="UINC01009147">
    <property type="protein sequence ID" value="SVA41045.1"/>
    <property type="molecule type" value="Genomic_DNA"/>
</dbReference>
<evidence type="ECO:0000313" key="5">
    <source>
        <dbReference type="EMBL" id="SVA41045.1"/>
    </source>
</evidence>
<dbReference type="GO" id="GO:0006189">
    <property type="term" value="P:'de novo' IMP biosynthetic process"/>
    <property type="evidence" value="ECO:0007669"/>
    <property type="project" value="InterPro"/>
</dbReference>
<keyword evidence="2" id="KW-0413">Isomerase</keyword>
<evidence type="ECO:0000256" key="3">
    <source>
        <dbReference type="ARBA" id="ARBA00025704"/>
    </source>
</evidence>
<dbReference type="Gene3D" id="3.40.50.1970">
    <property type="match status" value="1"/>
</dbReference>
<dbReference type="HAMAP" id="MF_01929">
    <property type="entry name" value="PurE_classI"/>
    <property type="match status" value="1"/>
</dbReference>
<dbReference type="InterPro" id="IPR033747">
    <property type="entry name" value="PurE_ClassI"/>
</dbReference>
<dbReference type="GO" id="GO:0016853">
    <property type="term" value="F:isomerase activity"/>
    <property type="evidence" value="ECO:0007669"/>
    <property type="project" value="UniProtKB-KW"/>
</dbReference>
<dbReference type="SMART" id="SM01001">
    <property type="entry name" value="AIRC"/>
    <property type="match status" value="1"/>
</dbReference>
<dbReference type="SUPFAM" id="SSF52255">
    <property type="entry name" value="N5-CAIR mutase (phosphoribosylaminoimidazole carboxylase, PurE)"/>
    <property type="match status" value="1"/>
</dbReference>